<evidence type="ECO:0008006" key="3">
    <source>
        <dbReference type="Google" id="ProtNLM"/>
    </source>
</evidence>
<protein>
    <recommendedName>
        <fullName evidence="3">MYCBP-associated protein</fullName>
    </recommendedName>
</protein>
<organism evidence="1 2">
    <name type="scientific">Drosophila virilis</name>
    <name type="common">Fruit fly</name>
    <dbReference type="NCBI Taxonomy" id="7244"/>
    <lineage>
        <taxon>Eukaryota</taxon>
        <taxon>Metazoa</taxon>
        <taxon>Ecdysozoa</taxon>
        <taxon>Arthropoda</taxon>
        <taxon>Hexapoda</taxon>
        <taxon>Insecta</taxon>
        <taxon>Pterygota</taxon>
        <taxon>Neoptera</taxon>
        <taxon>Endopterygota</taxon>
        <taxon>Diptera</taxon>
        <taxon>Brachycera</taxon>
        <taxon>Muscomorpha</taxon>
        <taxon>Ephydroidea</taxon>
        <taxon>Drosophilidae</taxon>
        <taxon>Drosophila</taxon>
    </lineage>
</organism>
<accession>B4MFF7</accession>
<dbReference type="AlphaFoldDB" id="B4MFF7"/>
<name>B4MFF7_DROVI</name>
<dbReference type="HOGENOM" id="CLU_026465_0_0_1"/>
<dbReference type="InterPro" id="IPR032707">
    <property type="entry name" value="MYCBPAP"/>
</dbReference>
<dbReference type="KEGG" id="dvi:6636509"/>
<dbReference type="eggNOG" id="ENOG502QT8X">
    <property type="taxonomic scope" value="Eukaryota"/>
</dbReference>
<gene>
    <name evidence="1" type="primary">Dvir\GJ15152</name>
    <name evidence="1" type="ORF">Dvir_GJ15152</name>
</gene>
<evidence type="ECO:0000313" key="2">
    <source>
        <dbReference type="Proteomes" id="UP000008792"/>
    </source>
</evidence>
<dbReference type="Proteomes" id="UP000008792">
    <property type="component" value="Unassembled WGS sequence"/>
</dbReference>
<dbReference type="STRING" id="7244.B4MFF7"/>
<keyword evidence="2" id="KW-1185">Reference proteome</keyword>
<dbReference type="OrthoDB" id="10263316at2759"/>
<reference evidence="1 2" key="1">
    <citation type="journal article" date="2007" name="Nature">
        <title>Evolution of genes and genomes on the Drosophila phylogeny.</title>
        <authorList>
            <consortium name="Drosophila 12 Genomes Consortium"/>
            <person name="Clark A.G."/>
            <person name="Eisen M.B."/>
            <person name="Smith D.R."/>
            <person name="Bergman C.M."/>
            <person name="Oliver B."/>
            <person name="Markow T.A."/>
            <person name="Kaufman T.C."/>
            <person name="Kellis M."/>
            <person name="Gelbart W."/>
            <person name="Iyer V.N."/>
            <person name="Pollard D.A."/>
            <person name="Sackton T.B."/>
            <person name="Larracuente A.M."/>
            <person name="Singh N.D."/>
            <person name="Abad J.P."/>
            <person name="Abt D.N."/>
            <person name="Adryan B."/>
            <person name="Aguade M."/>
            <person name="Akashi H."/>
            <person name="Anderson W.W."/>
            <person name="Aquadro C.F."/>
            <person name="Ardell D.H."/>
            <person name="Arguello R."/>
            <person name="Artieri C.G."/>
            <person name="Barbash D.A."/>
            <person name="Barker D."/>
            <person name="Barsanti P."/>
            <person name="Batterham P."/>
            <person name="Batzoglou S."/>
            <person name="Begun D."/>
            <person name="Bhutkar A."/>
            <person name="Blanco E."/>
            <person name="Bosak S.A."/>
            <person name="Bradley R.K."/>
            <person name="Brand A.D."/>
            <person name="Brent M.R."/>
            <person name="Brooks A.N."/>
            <person name="Brown R.H."/>
            <person name="Butlin R.K."/>
            <person name="Caggese C."/>
            <person name="Calvi B.R."/>
            <person name="Bernardo de Carvalho A."/>
            <person name="Caspi A."/>
            <person name="Castrezana S."/>
            <person name="Celniker S.E."/>
            <person name="Chang J.L."/>
            <person name="Chapple C."/>
            <person name="Chatterji S."/>
            <person name="Chinwalla A."/>
            <person name="Civetta A."/>
            <person name="Clifton S.W."/>
            <person name="Comeron J.M."/>
            <person name="Costello J.C."/>
            <person name="Coyne J.A."/>
            <person name="Daub J."/>
            <person name="David R.G."/>
            <person name="Delcher A.L."/>
            <person name="Delehaunty K."/>
            <person name="Do C.B."/>
            <person name="Ebling H."/>
            <person name="Edwards K."/>
            <person name="Eickbush T."/>
            <person name="Evans J.D."/>
            <person name="Filipski A."/>
            <person name="Findeiss S."/>
            <person name="Freyhult E."/>
            <person name="Fulton L."/>
            <person name="Fulton R."/>
            <person name="Garcia A.C."/>
            <person name="Gardiner A."/>
            <person name="Garfield D.A."/>
            <person name="Garvin B.E."/>
            <person name="Gibson G."/>
            <person name="Gilbert D."/>
            <person name="Gnerre S."/>
            <person name="Godfrey J."/>
            <person name="Good R."/>
            <person name="Gotea V."/>
            <person name="Gravely B."/>
            <person name="Greenberg A.J."/>
            <person name="Griffiths-Jones S."/>
            <person name="Gross S."/>
            <person name="Guigo R."/>
            <person name="Gustafson E.A."/>
            <person name="Haerty W."/>
            <person name="Hahn M.W."/>
            <person name="Halligan D.L."/>
            <person name="Halpern A.L."/>
            <person name="Halter G.M."/>
            <person name="Han M.V."/>
            <person name="Heger A."/>
            <person name="Hillier L."/>
            <person name="Hinrichs A.S."/>
            <person name="Holmes I."/>
            <person name="Hoskins R.A."/>
            <person name="Hubisz M.J."/>
            <person name="Hultmark D."/>
            <person name="Huntley M.A."/>
            <person name="Jaffe D.B."/>
            <person name="Jagadeeshan S."/>
            <person name="Jeck W.R."/>
            <person name="Johnson J."/>
            <person name="Jones C.D."/>
            <person name="Jordan W.C."/>
            <person name="Karpen G.H."/>
            <person name="Kataoka E."/>
            <person name="Keightley P.D."/>
            <person name="Kheradpour P."/>
            <person name="Kirkness E.F."/>
            <person name="Koerich L.B."/>
            <person name="Kristiansen K."/>
            <person name="Kudrna D."/>
            <person name="Kulathinal R.J."/>
            <person name="Kumar S."/>
            <person name="Kwok R."/>
            <person name="Lander E."/>
            <person name="Langley C.H."/>
            <person name="Lapoint R."/>
            <person name="Lazzaro B.P."/>
            <person name="Lee S.J."/>
            <person name="Levesque L."/>
            <person name="Li R."/>
            <person name="Lin C.F."/>
            <person name="Lin M.F."/>
            <person name="Lindblad-Toh K."/>
            <person name="Llopart A."/>
            <person name="Long M."/>
            <person name="Low L."/>
            <person name="Lozovsky E."/>
            <person name="Lu J."/>
            <person name="Luo M."/>
            <person name="Machado C.A."/>
            <person name="Makalowski W."/>
            <person name="Marzo M."/>
            <person name="Matsuda M."/>
            <person name="Matzkin L."/>
            <person name="McAllister B."/>
            <person name="McBride C.S."/>
            <person name="McKernan B."/>
            <person name="McKernan K."/>
            <person name="Mendez-Lago M."/>
            <person name="Minx P."/>
            <person name="Mollenhauer M.U."/>
            <person name="Montooth K."/>
            <person name="Mount S.M."/>
            <person name="Mu X."/>
            <person name="Myers E."/>
            <person name="Negre B."/>
            <person name="Newfeld S."/>
            <person name="Nielsen R."/>
            <person name="Noor M.A."/>
            <person name="O'Grady P."/>
            <person name="Pachter L."/>
            <person name="Papaceit M."/>
            <person name="Parisi M.J."/>
            <person name="Parisi M."/>
            <person name="Parts L."/>
            <person name="Pedersen J.S."/>
            <person name="Pesole G."/>
            <person name="Phillippy A.M."/>
            <person name="Ponting C.P."/>
            <person name="Pop M."/>
            <person name="Porcelli D."/>
            <person name="Powell J.R."/>
            <person name="Prohaska S."/>
            <person name="Pruitt K."/>
            <person name="Puig M."/>
            <person name="Quesneville H."/>
            <person name="Ram K.R."/>
            <person name="Rand D."/>
            <person name="Rasmussen M.D."/>
            <person name="Reed L.K."/>
            <person name="Reenan R."/>
            <person name="Reily A."/>
            <person name="Remington K.A."/>
            <person name="Rieger T.T."/>
            <person name="Ritchie M.G."/>
            <person name="Robin C."/>
            <person name="Rogers Y.H."/>
            <person name="Rohde C."/>
            <person name="Rozas J."/>
            <person name="Rubenfield M.J."/>
            <person name="Ruiz A."/>
            <person name="Russo S."/>
            <person name="Salzberg S.L."/>
            <person name="Sanchez-Gracia A."/>
            <person name="Saranga D.J."/>
            <person name="Sato H."/>
            <person name="Schaeffer S.W."/>
            <person name="Schatz M.C."/>
            <person name="Schlenke T."/>
            <person name="Schwartz R."/>
            <person name="Segarra C."/>
            <person name="Singh R.S."/>
            <person name="Sirot L."/>
            <person name="Sirota M."/>
            <person name="Sisneros N.B."/>
            <person name="Smith C.D."/>
            <person name="Smith T.F."/>
            <person name="Spieth J."/>
            <person name="Stage D.E."/>
            <person name="Stark A."/>
            <person name="Stephan W."/>
            <person name="Strausberg R.L."/>
            <person name="Strempel S."/>
            <person name="Sturgill D."/>
            <person name="Sutton G."/>
            <person name="Sutton G.G."/>
            <person name="Tao W."/>
            <person name="Teichmann S."/>
            <person name="Tobari Y.N."/>
            <person name="Tomimura Y."/>
            <person name="Tsolas J.M."/>
            <person name="Valente V.L."/>
            <person name="Venter E."/>
            <person name="Venter J.C."/>
            <person name="Vicario S."/>
            <person name="Vieira F.G."/>
            <person name="Vilella A.J."/>
            <person name="Villasante A."/>
            <person name="Walenz B."/>
            <person name="Wang J."/>
            <person name="Wasserman M."/>
            <person name="Watts T."/>
            <person name="Wilson D."/>
            <person name="Wilson R.K."/>
            <person name="Wing R.A."/>
            <person name="Wolfner M.F."/>
            <person name="Wong A."/>
            <person name="Wong G.K."/>
            <person name="Wu C.I."/>
            <person name="Wu G."/>
            <person name="Yamamoto D."/>
            <person name="Yang H.P."/>
            <person name="Yang S.P."/>
            <person name="Yorke J.A."/>
            <person name="Yoshida K."/>
            <person name="Zdobnov E."/>
            <person name="Zhang P."/>
            <person name="Zhang Y."/>
            <person name="Zimin A.V."/>
            <person name="Baldwin J."/>
            <person name="Abdouelleil A."/>
            <person name="Abdulkadir J."/>
            <person name="Abebe A."/>
            <person name="Abera B."/>
            <person name="Abreu J."/>
            <person name="Acer S.C."/>
            <person name="Aftuck L."/>
            <person name="Alexander A."/>
            <person name="An P."/>
            <person name="Anderson E."/>
            <person name="Anderson S."/>
            <person name="Arachi H."/>
            <person name="Azer M."/>
            <person name="Bachantsang P."/>
            <person name="Barry A."/>
            <person name="Bayul T."/>
            <person name="Berlin A."/>
            <person name="Bessette D."/>
            <person name="Bloom T."/>
            <person name="Blye J."/>
            <person name="Boguslavskiy L."/>
            <person name="Bonnet C."/>
            <person name="Boukhgalter B."/>
            <person name="Bourzgui I."/>
            <person name="Brown A."/>
            <person name="Cahill P."/>
            <person name="Channer S."/>
            <person name="Cheshatsang Y."/>
            <person name="Chuda L."/>
            <person name="Citroen M."/>
            <person name="Collymore A."/>
            <person name="Cooke P."/>
            <person name="Costello M."/>
            <person name="D'Aco K."/>
            <person name="Daza R."/>
            <person name="De Haan G."/>
            <person name="DeGray S."/>
            <person name="DeMaso C."/>
            <person name="Dhargay N."/>
            <person name="Dooley K."/>
            <person name="Dooley E."/>
            <person name="Doricent M."/>
            <person name="Dorje P."/>
            <person name="Dorjee K."/>
            <person name="Dupes A."/>
            <person name="Elong R."/>
            <person name="Falk J."/>
            <person name="Farina A."/>
            <person name="Faro S."/>
            <person name="Ferguson D."/>
            <person name="Fisher S."/>
            <person name="Foley C.D."/>
            <person name="Franke A."/>
            <person name="Friedrich D."/>
            <person name="Gadbois L."/>
            <person name="Gearin G."/>
            <person name="Gearin C.R."/>
            <person name="Giannoukos G."/>
            <person name="Goode T."/>
            <person name="Graham J."/>
            <person name="Grandbois E."/>
            <person name="Grewal S."/>
            <person name="Gyaltsen K."/>
            <person name="Hafez N."/>
            <person name="Hagos B."/>
            <person name="Hall J."/>
            <person name="Henson C."/>
            <person name="Hollinger A."/>
            <person name="Honan T."/>
            <person name="Huard M.D."/>
            <person name="Hughes L."/>
            <person name="Hurhula B."/>
            <person name="Husby M.E."/>
            <person name="Kamat A."/>
            <person name="Kanga B."/>
            <person name="Kashin S."/>
            <person name="Khazanovich D."/>
            <person name="Kisner P."/>
            <person name="Lance K."/>
            <person name="Lara M."/>
            <person name="Lee W."/>
            <person name="Lennon N."/>
            <person name="Letendre F."/>
            <person name="LeVine R."/>
            <person name="Lipovsky A."/>
            <person name="Liu X."/>
            <person name="Liu J."/>
            <person name="Liu S."/>
            <person name="Lokyitsang T."/>
            <person name="Lokyitsang Y."/>
            <person name="Lubonja R."/>
            <person name="Lui A."/>
            <person name="MacDonald P."/>
            <person name="Magnisalis V."/>
            <person name="Maru K."/>
            <person name="Matthews C."/>
            <person name="McCusker W."/>
            <person name="McDonough S."/>
            <person name="Mehta T."/>
            <person name="Meldrim J."/>
            <person name="Meneus L."/>
            <person name="Mihai O."/>
            <person name="Mihalev A."/>
            <person name="Mihova T."/>
            <person name="Mittelman R."/>
            <person name="Mlenga V."/>
            <person name="Montmayeur A."/>
            <person name="Mulrain L."/>
            <person name="Navidi A."/>
            <person name="Naylor J."/>
            <person name="Negash T."/>
            <person name="Nguyen T."/>
            <person name="Nguyen N."/>
            <person name="Nicol R."/>
            <person name="Norbu C."/>
            <person name="Norbu N."/>
            <person name="Novod N."/>
            <person name="O'Neill B."/>
            <person name="Osman S."/>
            <person name="Markiewicz E."/>
            <person name="Oyono O.L."/>
            <person name="Patti C."/>
            <person name="Phunkhang P."/>
            <person name="Pierre F."/>
            <person name="Priest M."/>
            <person name="Raghuraman S."/>
            <person name="Rege F."/>
            <person name="Reyes R."/>
            <person name="Rise C."/>
            <person name="Rogov P."/>
            <person name="Ross K."/>
            <person name="Ryan E."/>
            <person name="Settipalli S."/>
            <person name="Shea T."/>
            <person name="Sherpa N."/>
            <person name="Shi L."/>
            <person name="Shih D."/>
            <person name="Sparrow T."/>
            <person name="Spaulding J."/>
            <person name="Stalker J."/>
            <person name="Stange-Thomann N."/>
            <person name="Stavropoulos S."/>
            <person name="Stone C."/>
            <person name="Strader C."/>
            <person name="Tesfaye S."/>
            <person name="Thomson T."/>
            <person name="Thoulutsang Y."/>
            <person name="Thoulutsang D."/>
            <person name="Topham K."/>
            <person name="Topping I."/>
            <person name="Tsamla T."/>
            <person name="Vassiliev H."/>
            <person name="Vo A."/>
            <person name="Wangchuk T."/>
            <person name="Wangdi T."/>
            <person name="Weiand M."/>
            <person name="Wilkinson J."/>
            <person name="Wilson A."/>
            <person name="Yadav S."/>
            <person name="Young G."/>
            <person name="Yu Q."/>
            <person name="Zembek L."/>
            <person name="Zhong D."/>
            <person name="Zimmer A."/>
            <person name="Zwirko Z."/>
            <person name="Jaffe D.B."/>
            <person name="Alvarez P."/>
            <person name="Brockman W."/>
            <person name="Butler J."/>
            <person name="Chin C."/>
            <person name="Gnerre S."/>
            <person name="Grabherr M."/>
            <person name="Kleber M."/>
            <person name="Mauceli E."/>
            <person name="MacCallum I."/>
        </authorList>
    </citation>
    <scope>NUCLEOTIDE SEQUENCE [LARGE SCALE GENOMIC DNA]</scope>
    <source>
        <strain evidence="2">Tucson 15010-1051.87</strain>
    </source>
</reference>
<dbReference type="EMBL" id="CH940667">
    <property type="protein sequence ID" value="EDW57326.2"/>
    <property type="molecule type" value="Genomic_DNA"/>
</dbReference>
<evidence type="ECO:0000313" key="1">
    <source>
        <dbReference type="EMBL" id="EDW57326.2"/>
    </source>
</evidence>
<dbReference type="InParanoid" id="B4MFF7"/>
<sequence length="661" mass="76679">MSKNLEIISDATNRNYLTIEGTSRSKTEFPKYLTEELVNDVFQVIKKDETYHTKISSSDCHSYPKKICKNDNDDMDPRLKCWNKVLRERKVLQDRIERHTGKRSEDVLFNRHATIDEQTKRMLLRLMDSAARSEGVPPTRVRGALKMRQQPELCRELPEMLVTEPKLRPLEFVGLPEVTQLELVGTITPGESQWQRSEVLGERLEAQAKNIKRVLTYCPEIKELQVSSLPKPPEGPTIGSKRMGEEMMFQVSTETSQAAIPVIEPVKEQAPPPPPPVADKSDNSADWTVNNVIRINGQAFGFGDISGVLSDELLLYFQCEPMHRLCKTIVQLENIGTKFVQVRWQQSSLQNRELQQHMVLNAEFMFDTQPFVLLPGEKRRIDVMYQPLRVGIKKQRWCMNMLRSPFCGARRLYVRFHGICTLPVSHRERLDQDQRRVVDKRNRQVTERLAKLHAELAPIVDCPTLKCPYERPLDERELFSALNPGFKCERYADMQTLKELYSLVKKPRQPAWDYHLDTMRQCIYQHKAQQRETLQNILTELLGPMRCNSNDSFGDYHFNLHRERSCFLYVRGIVCSTIEEWEALSETLGQQFFKCELQRYVNDMEANSQKLPVDSSYVEWLVSRKVMSSKFFKDALYIQTYTLICDAAENIVSAIESTGNL</sequence>
<proteinExistence type="predicted"/>
<dbReference type="Pfam" id="PF14646">
    <property type="entry name" value="MYCBPAP"/>
    <property type="match status" value="1"/>
</dbReference>